<sequence length="154" mass="16683">MTTSIDRETAKSVLPLISQVSVGAWRVINGSNEVELHPQPLPPVEADQFQVAAAVMAHRYAQLAIESQIQGRDGVRIISELVDEWCGTPWPRHWPFPHLHPGPQPHPRPNEDMTAVGRMVGALVLANIGSRLASDLGTMMVDGAQRLAEASTAG</sequence>
<gene>
    <name evidence="1" type="ORF">BST13_27290</name>
</gene>
<accession>A0A1X0AH10</accession>
<protein>
    <submittedName>
        <fullName evidence="1">Uncharacterized protein</fullName>
    </submittedName>
</protein>
<evidence type="ECO:0000313" key="2">
    <source>
        <dbReference type="Proteomes" id="UP000192448"/>
    </source>
</evidence>
<proteinExistence type="predicted"/>
<dbReference type="AlphaFoldDB" id="A0A1X0AH10"/>
<dbReference type="EMBL" id="MVHF01000036">
    <property type="protein sequence ID" value="ORA29291.1"/>
    <property type="molecule type" value="Genomic_DNA"/>
</dbReference>
<organism evidence="1 2">
    <name type="scientific">Mycobacterium aquaticum</name>
    <dbReference type="NCBI Taxonomy" id="1927124"/>
    <lineage>
        <taxon>Bacteria</taxon>
        <taxon>Bacillati</taxon>
        <taxon>Actinomycetota</taxon>
        <taxon>Actinomycetes</taxon>
        <taxon>Mycobacteriales</taxon>
        <taxon>Mycobacteriaceae</taxon>
        <taxon>Mycobacterium</taxon>
    </lineage>
</organism>
<evidence type="ECO:0000313" key="1">
    <source>
        <dbReference type="EMBL" id="ORA29291.1"/>
    </source>
</evidence>
<reference evidence="1 2" key="1">
    <citation type="submission" date="2017-02" db="EMBL/GenBank/DDBJ databases">
        <title>The new phylogeny of genus Mycobacterium.</title>
        <authorList>
            <person name="Tortoli E."/>
            <person name="Trovato A."/>
            <person name="Cirillo D.M."/>
        </authorList>
    </citation>
    <scope>NUCLEOTIDE SEQUENCE [LARGE SCALE GENOMIC DNA]</scope>
    <source>
        <strain evidence="1 2">RW6</strain>
    </source>
</reference>
<keyword evidence="2" id="KW-1185">Reference proteome</keyword>
<comment type="caution">
    <text evidence="1">The sequence shown here is derived from an EMBL/GenBank/DDBJ whole genome shotgun (WGS) entry which is preliminary data.</text>
</comment>
<name>A0A1X0AH10_9MYCO</name>
<dbReference type="Proteomes" id="UP000192448">
    <property type="component" value="Unassembled WGS sequence"/>
</dbReference>
<dbReference type="RefSeq" id="WP_083167671.1">
    <property type="nucleotide sequence ID" value="NZ_MVHF01000036.1"/>
</dbReference>
<dbReference type="OrthoDB" id="4843510at2"/>